<dbReference type="PANTHER" id="PTHR43316">
    <property type="entry name" value="HYDROLASE, HALOACID DELAHOGENASE-RELATED"/>
    <property type="match status" value="1"/>
</dbReference>
<dbReference type="EMBL" id="NRSZ01001060">
    <property type="protein sequence ID" value="PNY23666.1"/>
    <property type="molecule type" value="Genomic_DNA"/>
</dbReference>
<dbReference type="STRING" id="45235.A0A2K3Q7W3"/>
<dbReference type="SFLD" id="SFLDG01129">
    <property type="entry name" value="C1.5:_HAD__Beta-PGM__Phosphata"/>
    <property type="match status" value="1"/>
</dbReference>
<gene>
    <name evidence="3" type="ORF">TCAP_06391</name>
</gene>
<dbReference type="NCBIfam" id="TIGR01428">
    <property type="entry name" value="HAD_type_II"/>
    <property type="match status" value="1"/>
</dbReference>
<dbReference type="PRINTS" id="PR00413">
    <property type="entry name" value="HADHALOGNASE"/>
</dbReference>
<comment type="caution">
    <text evidence="3">The sequence shown here is derived from an EMBL/GenBank/DDBJ whole genome shotgun (WGS) entry which is preliminary data.</text>
</comment>
<organism evidence="3 4">
    <name type="scientific">Tolypocladium capitatum</name>
    <dbReference type="NCBI Taxonomy" id="45235"/>
    <lineage>
        <taxon>Eukaryota</taxon>
        <taxon>Fungi</taxon>
        <taxon>Dikarya</taxon>
        <taxon>Ascomycota</taxon>
        <taxon>Pezizomycotina</taxon>
        <taxon>Sordariomycetes</taxon>
        <taxon>Hypocreomycetidae</taxon>
        <taxon>Hypocreales</taxon>
        <taxon>Ophiocordycipitaceae</taxon>
        <taxon>Tolypocladium</taxon>
    </lineage>
</organism>
<dbReference type="InterPro" id="IPR051540">
    <property type="entry name" value="S-2-haloacid_dehalogenase"/>
</dbReference>
<dbReference type="AlphaFoldDB" id="A0A2K3Q7W3"/>
<dbReference type="InterPro" id="IPR023198">
    <property type="entry name" value="PGP-like_dom2"/>
</dbReference>
<dbReference type="OrthoDB" id="40579at2759"/>
<comment type="similarity">
    <text evidence="1">Belongs to the HAD-like hydrolase superfamily. S-2-haloalkanoic acid dehalogenase family.</text>
</comment>
<sequence>MALSRVKALTFDVFGTVVDWRTSVTEELALRAHRKRAAADLPPPLRSSLERLAHEDWARFAQAWRDSYGAFTRSFDPSRDAWKTVDEHYGDSLANLLRVWGLDALYTDAEVESLSLVWHRLRPWPDAADGLSALADGGLTTATLSNGNVALLRDLDEFGSLGFHRLLSAETFRAYKPNPATYLGAARELGLEPSEVAMVAAHLGDLQAARSCGLRTIYVERPREEAWSKDDDKYQQAREWVDLWIPEQEDGFVSLARRLQDPGWKNTISPGAA</sequence>
<evidence type="ECO:0000313" key="4">
    <source>
        <dbReference type="Proteomes" id="UP000236621"/>
    </source>
</evidence>
<dbReference type="Pfam" id="PF00702">
    <property type="entry name" value="Hydrolase"/>
    <property type="match status" value="1"/>
</dbReference>
<dbReference type="Gene3D" id="1.10.150.240">
    <property type="entry name" value="Putative phosphatase, domain 2"/>
    <property type="match status" value="1"/>
</dbReference>
<dbReference type="InterPro" id="IPR036412">
    <property type="entry name" value="HAD-like_sf"/>
</dbReference>
<reference evidence="3 4" key="1">
    <citation type="submission" date="2017-08" db="EMBL/GenBank/DDBJ databases">
        <title>Harnessing the power of phylogenomics to disentangle the directionality and signatures of interkingdom host jumping in the parasitic fungal genus Tolypocladium.</title>
        <authorList>
            <person name="Quandt C.A."/>
            <person name="Patterson W."/>
            <person name="Spatafora J.W."/>
        </authorList>
    </citation>
    <scope>NUCLEOTIDE SEQUENCE [LARGE SCALE GENOMIC DNA]</scope>
    <source>
        <strain evidence="3 4">CBS 113982</strain>
    </source>
</reference>
<protein>
    <recommendedName>
        <fullName evidence="5">(S)-2-haloacid dehalogenase 4A</fullName>
    </recommendedName>
</protein>
<dbReference type="SUPFAM" id="SSF56784">
    <property type="entry name" value="HAD-like"/>
    <property type="match status" value="1"/>
</dbReference>
<dbReference type="SFLD" id="SFLDS00003">
    <property type="entry name" value="Haloacid_Dehalogenase"/>
    <property type="match status" value="1"/>
</dbReference>
<dbReference type="Gene3D" id="3.40.50.1000">
    <property type="entry name" value="HAD superfamily/HAD-like"/>
    <property type="match status" value="1"/>
</dbReference>
<keyword evidence="4" id="KW-1185">Reference proteome</keyword>
<accession>A0A2K3Q7W3</accession>
<name>A0A2K3Q7W3_9HYPO</name>
<dbReference type="InterPro" id="IPR006328">
    <property type="entry name" value="2-HAD"/>
</dbReference>
<dbReference type="InterPro" id="IPR023214">
    <property type="entry name" value="HAD_sf"/>
</dbReference>
<dbReference type="NCBIfam" id="TIGR01493">
    <property type="entry name" value="HAD-SF-IA-v2"/>
    <property type="match status" value="1"/>
</dbReference>
<evidence type="ECO:0000256" key="2">
    <source>
        <dbReference type="ARBA" id="ARBA00022801"/>
    </source>
</evidence>
<dbReference type="PANTHER" id="PTHR43316:SF3">
    <property type="entry name" value="HALOACID DEHALOGENASE, TYPE II (AFU_ORTHOLOGUE AFUA_2G07750)-RELATED"/>
    <property type="match status" value="1"/>
</dbReference>
<dbReference type="GO" id="GO:0019120">
    <property type="term" value="F:hydrolase activity, acting on acid halide bonds, in C-halide compounds"/>
    <property type="evidence" value="ECO:0007669"/>
    <property type="project" value="InterPro"/>
</dbReference>
<dbReference type="Proteomes" id="UP000236621">
    <property type="component" value="Unassembled WGS sequence"/>
</dbReference>
<dbReference type="GO" id="GO:0016791">
    <property type="term" value="F:phosphatase activity"/>
    <property type="evidence" value="ECO:0007669"/>
    <property type="project" value="UniProtKB-ARBA"/>
</dbReference>
<keyword evidence="2" id="KW-0378">Hydrolase</keyword>
<evidence type="ECO:0000313" key="3">
    <source>
        <dbReference type="EMBL" id="PNY23666.1"/>
    </source>
</evidence>
<evidence type="ECO:0008006" key="5">
    <source>
        <dbReference type="Google" id="ProtNLM"/>
    </source>
</evidence>
<evidence type="ECO:0000256" key="1">
    <source>
        <dbReference type="ARBA" id="ARBA00008106"/>
    </source>
</evidence>
<proteinExistence type="inferred from homology"/>
<dbReference type="InterPro" id="IPR006439">
    <property type="entry name" value="HAD-SF_hydro_IA"/>
</dbReference>